<name>A0A917UAS0_9ACTN</name>
<organism evidence="1 2">
    <name type="scientific">Dactylosporangium sucinum</name>
    <dbReference type="NCBI Taxonomy" id="1424081"/>
    <lineage>
        <taxon>Bacteria</taxon>
        <taxon>Bacillati</taxon>
        <taxon>Actinomycetota</taxon>
        <taxon>Actinomycetes</taxon>
        <taxon>Micromonosporales</taxon>
        <taxon>Micromonosporaceae</taxon>
        <taxon>Dactylosporangium</taxon>
    </lineage>
</organism>
<reference evidence="1" key="1">
    <citation type="journal article" date="2014" name="Int. J. Syst. Evol. Microbiol.">
        <title>Complete genome sequence of Corynebacterium casei LMG S-19264T (=DSM 44701T), isolated from a smear-ripened cheese.</title>
        <authorList>
            <consortium name="US DOE Joint Genome Institute (JGI-PGF)"/>
            <person name="Walter F."/>
            <person name="Albersmeier A."/>
            <person name="Kalinowski J."/>
            <person name="Ruckert C."/>
        </authorList>
    </citation>
    <scope>NUCLEOTIDE SEQUENCE</scope>
    <source>
        <strain evidence="1">JCM 19831</strain>
    </source>
</reference>
<dbReference type="AlphaFoldDB" id="A0A917UAS0"/>
<reference evidence="1" key="2">
    <citation type="submission" date="2020-09" db="EMBL/GenBank/DDBJ databases">
        <authorList>
            <person name="Sun Q."/>
            <person name="Ohkuma M."/>
        </authorList>
    </citation>
    <scope>NUCLEOTIDE SEQUENCE</scope>
    <source>
        <strain evidence="1">JCM 19831</strain>
    </source>
</reference>
<dbReference type="Proteomes" id="UP000642070">
    <property type="component" value="Unassembled WGS sequence"/>
</dbReference>
<dbReference type="EMBL" id="BMPI01000065">
    <property type="protein sequence ID" value="GGM72762.1"/>
    <property type="molecule type" value="Genomic_DNA"/>
</dbReference>
<sequence>MKGVQAVANDIEVRLPIDAQRPDPDIAAAVRALQWTFVPADQVGVRAAGRRARVLALTGVRGVTPRPARRWREPAPAPDSAC</sequence>
<proteinExistence type="predicted"/>
<comment type="caution">
    <text evidence="1">The sequence shown here is derived from an EMBL/GenBank/DDBJ whole genome shotgun (WGS) entry which is preliminary data.</text>
</comment>
<keyword evidence="2" id="KW-1185">Reference proteome</keyword>
<gene>
    <name evidence="1" type="ORF">GCM10007977_088070</name>
</gene>
<evidence type="ECO:0000313" key="1">
    <source>
        <dbReference type="EMBL" id="GGM72762.1"/>
    </source>
</evidence>
<accession>A0A917UAS0</accession>
<evidence type="ECO:0000313" key="2">
    <source>
        <dbReference type="Proteomes" id="UP000642070"/>
    </source>
</evidence>
<protein>
    <submittedName>
        <fullName evidence="1">Uncharacterized protein</fullName>
    </submittedName>
</protein>